<dbReference type="EMBL" id="BTGC01000008">
    <property type="protein sequence ID" value="GMM52213.1"/>
    <property type="molecule type" value="Genomic_DNA"/>
</dbReference>
<evidence type="ECO:0000256" key="3">
    <source>
        <dbReference type="PROSITE-ProRule" id="PRU00519"/>
    </source>
</evidence>
<dbReference type="PANTHER" id="PTHR43986">
    <property type="entry name" value="ELONGATION FACTOR 1-GAMMA"/>
    <property type="match status" value="1"/>
</dbReference>
<dbReference type="SMART" id="SM01183">
    <property type="entry name" value="EF1G"/>
    <property type="match status" value="1"/>
</dbReference>
<dbReference type="Pfam" id="PF00647">
    <property type="entry name" value="EF1G"/>
    <property type="match status" value="1"/>
</dbReference>
<dbReference type="InterPro" id="IPR036433">
    <property type="entry name" value="EF1B_G_C_sf"/>
</dbReference>
<evidence type="ECO:0000256" key="1">
    <source>
        <dbReference type="ARBA" id="ARBA00022768"/>
    </source>
</evidence>
<keyword evidence="1 3" id="KW-0251">Elongation factor</keyword>
<dbReference type="GO" id="GO:0005634">
    <property type="term" value="C:nucleus"/>
    <property type="evidence" value="ECO:0007669"/>
    <property type="project" value="TreeGrafter"/>
</dbReference>
<gene>
    <name evidence="6" type="ORF">DASB73_031760</name>
</gene>
<keyword evidence="7" id="KW-1185">Reference proteome</keyword>
<dbReference type="InterPro" id="IPR050802">
    <property type="entry name" value="EF-GSTs"/>
</dbReference>
<sequence length="420" mass="47570">MTLTLFSRTQGNAYANSSEALVAFLGLHVKVDYVVHGQTNKLFEEIFSPENRYTPSLYDSETGLVLNQQIAVNRYLLSLAKDTKGLLGKNPEDQYEILQWTNRIDSDIVSKLLYAEKQKMGPAAWTAEKVKEFLENADQRAINVLENHLTKNTYLVGETLTLADVEAAGMLMVISFDDAAKAPFFEDVIKYFGSAEWRKAHPAILRWLRTILASKPYTEMEAKKAAAAKKADKKAKKAEKVEKAPAAEAPAAEEKKWVHPLSLLGKSSIPIDELKRTYSNKETREEALPWFWNTFYNDEEWSIWKVDYKYNDELTLTFMSNNLIGGFFNRLSASTKYIFGAAVVYGENNNNGIRGAFVIRGKDFMPAFDVAPDWESFEFTRLDASKAEDRELVDDLWAWDKPIISSTGEALEIADGKVFK</sequence>
<dbReference type="GO" id="GO:0005737">
    <property type="term" value="C:cytoplasm"/>
    <property type="evidence" value="ECO:0007669"/>
    <property type="project" value="TreeGrafter"/>
</dbReference>
<proteinExistence type="predicted"/>
<reference evidence="6 7" key="1">
    <citation type="journal article" date="2023" name="Elife">
        <title>Identification of key yeast species and microbe-microbe interactions impacting larval growth of Drosophila in the wild.</title>
        <authorList>
            <person name="Mure A."/>
            <person name="Sugiura Y."/>
            <person name="Maeda R."/>
            <person name="Honda K."/>
            <person name="Sakurai N."/>
            <person name="Takahashi Y."/>
            <person name="Watada M."/>
            <person name="Katoh T."/>
            <person name="Gotoh A."/>
            <person name="Gotoh Y."/>
            <person name="Taniguchi I."/>
            <person name="Nakamura K."/>
            <person name="Hayashi T."/>
            <person name="Katayama T."/>
            <person name="Uemura T."/>
            <person name="Hattori Y."/>
        </authorList>
    </citation>
    <scope>NUCLEOTIDE SEQUENCE [LARGE SCALE GENOMIC DNA]</scope>
    <source>
        <strain evidence="6 7">SB-73</strain>
    </source>
</reference>
<evidence type="ECO:0000259" key="5">
    <source>
        <dbReference type="PROSITE" id="PS50405"/>
    </source>
</evidence>
<dbReference type="InterPro" id="IPR036282">
    <property type="entry name" value="Glutathione-S-Trfase_C_sf"/>
</dbReference>
<dbReference type="SUPFAM" id="SSF89942">
    <property type="entry name" value="eEF1-gamma domain"/>
    <property type="match status" value="1"/>
</dbReference>
<organism evidence="6 7">
    <name type="scientific">Starmerella bacillaris</name>
    <name type="common">Yeast</name>
    <name type="synonym">Candida zemplinina</name>
    <dbReference type="NCBI Taxonomy" id="1247836"/>
    <lineage>
        <taxon>Eukaryota</taxon>
        <taxon>Fungi</taxon>
        <taxon>Dikarya</taxon>
        <taxon>Ascomycota</taxon>
        <taxon>Saccharomycotina</taxon>
        <taxon>Dipodascomycetes</taxon>
        <taxon>Dipodascales</taxon>
        <taxon>Trichomonascaceae</taxon>
        <taxon>Starmerella</taxon>
    </lineage>
</organism>
<keyword evidence="2 3" id="KW-0648">Protein biosynthesis</keyword>
<evidence type="ECO:0000313" key="6">
    <source>
        <dbReference type="EMBL" id="GMM52213.1"/>
    </source>
</evidence>
<evidence type="ECO:0000256" key="2">
    <source>
        <dbReference type="ARBA" id="ARBA00022917"/>
    </source>
</evidence>
<dbReference type="PROSITE" id="PS50040">
    <property type="entry name" value="EF1G_C"/>
    <property type="match status" value="1"/>
</dbReference>
<accession>A0AAV5RN76</accession>
<dbReference type="InterPro" id="IPR001662">
    <property type="entry name" value="EF1B_G_C"/>
</dbReference>
<feature type="domain" description="EF-1-gamma C-terminal" evidence="4">
    <location>
        <begin position="257"/>
        <end position="420"/>
    </location>
</feature>
<name>A0AAV5RN76_STABA</name>
<dbReference type="AlphaFoldDB" id="A0AAV5RN76"/>
<dbReference type="SUPFAM" id="SSF47616">
    <property type="entry name" value="GST C-terminal domain-like"/>
    <property type="match status" value="1"/>
</dbReference>
<dbReference type="PROSITE" id="PS50405">
    <property type="entry name" value="GST_CTER"/>
    <property type="match status" value="1"/>
</dbReference>
<dbReference type="InterPro" id="IPR010987">
    <property type="entry name" value="Glutathione-S-Trfase_C-like"/>
</dbReference>
<dbReference type="FunFam" id="3.30.70.1010:FF:000001">
    <property type="entry name" value="Elongation factor 1-gamma 1"/>
    <property type="match status" value="1"/>
</dbReference>
<dbReference type="Pfam" id="PF13410">
    <property type="entry name" value="GST_C_2"/>
    <property type="match status" value="1"/>
</dbReference>
<dbReference type="Proteomes" id="UP001362899">
    <property type="component" value="Unassembled WGS sequence"/>
</dbReference>
<dbReference type="PANTHER" id="PTHR43986:SF1">
    <property type="entry name" value="ELONGATION FACTOR 1-GAMMA"/>
    <property type="match status" value="1"/>
</dbReference>
<evidence type="ECO:0000313" key="7">
    <source>
        <dbReference type="Proteomes" id="UP001362899"/>
    </source>
</evidence>
<dbReference type="Gene3D" id="3.30.70.1010">
    <property type="entry name" value="Translation elongation factor EF1B, gamma chain, conserved domain"/>
    <property type="match status" value="1"/>
</dbReference>
<dbReference type="Gene3D" id="1.20.1050.10">
    <property type="match status" value="1"/>
</dbReference>
<dbReference type="GO" id="GO:0003746">
    <property type="term" value="F:translation elongation factor activity"/>
    <property type="evidence" value="ECO:0007669"/>
    <property type="project" value="UniProtKB-UniRule"/>
</dbReference>
<evidence type="ECO:0000259" key="4">
    <source>
        <dbReference type="PROSITE" id="PS50040"/>
    </source>
</evidence>
<protein>
    <submittedName>
        <fullName evidence="6">Translation elongation factor EF1B gamma</fullName>
    </submittedName>
</protein>
<comment type="caution">
    <text evidence="6">The sequence shown here is derived from an EMBL/GenBank/DDBJ whole genome shotgun (WGS) entry which is preliminary data.</text>
</comment>
<feature type="domain" description="GST C-terminal" evidence="5">
    <location>
        <begin position="90"/>
        <end position="231"/>
    </location>
</feature>